<accession>A0A023AYN7</accession>
<evidence type="ECO:0000313" key="1">
    <source>
        <dbReference type="EMBL" id="EZG43380.1"/>
    </source>
</evidence>
<comment type="caution">
    <text evidence="1">The sequence shown here is derived from an EMBL/GenBank/DDBJ whole genome shotgun (WGS) entry which is preliminary data.</text>
</comment>
<keyword evidence="2" id="KW-1185">Reference proteome</keyword>
<dbReference type="GeneID" id="22915932"/>
<reference evidence="1" key="1">
    <citation type="submission" date="2013-12" db="EMBL/GenBank/DDBJ databases">
        <authorList>
            <person name="Omoto C.K."/>
            <person name="Sibley D."/>
            <person name="Venepally P."/>
            <person name="Hadjithomas M."/>
            <person name="Karamycheva S."/>
            <person name="Brunk B."/>
            <person name="Roos D."/>
            <person name="Caler E."/>
            <person name="Lorenzi H."/>
        </authorList>
    </citation>
    <scope>NUCLEOTIDE SEQUENCE</scope>
</reference>
<name>A0A023AYN7_GRENI</name>
<dbReference type="Proteomes" id="UP000019763">
    <property type="component" value="Unassembled WGS sequence"/>
</dbReference>
<sequence length="373" mass="41808">MEKQSTLFSTEQIQLLSHDVHPTVRVDFEGATKYKDFYEADVEPDRVNWARHTLLMLAEDGELEGPLIAPLKTSVGSMCQLRDALLESYKTLEPSGDYKSLFWKGVCRPMLWADAEGRLIAASAAVANTRGYVCSRCESGPVVSLPAWNSVINTAMKDGYGWRGIPWRGFVPEDLRLPLKEWVAGGGAFTPRGQWPTGNDMRFVWPQEIEHAKGRIQTEAKKQGVKCDEYPWEATFMPRGESIRSSGDRAKDIIYMTMPNYLGVWRVANLGDLIKSHRFSLSVIHGLEADATQLISSSKEHRPPVKRDYYIGSYAQTYVVLEGDGSTGRSRLRLATVPYCLIAKDAKDASARQKAFWEQVKIDAGCAVSKYAR</sequence>
<proteinExistence type="predicted"/>
<dbReference type="EMBL" id="AFNH02001316">
    <property type="protein sequence ID" value="EZG43380.1"/>
    <property type="molecule type" value="Genomic_DNA"/>
</dbReference>
<dbReference type="VEuPathDB" id="CryptoDB:GNI_174950"/>
<dbReference type="RefSeq" id="XP_011133389.1">
    <property type="nucleotide sequence ID" value="XM_011135087.1"/>
</dbReference>
<evidence type="ECO:0000313" key="2">
    <source>
        <dbReference type="Proteomes" id="UP000019763"/>
    </source>
</evidence>
<dbReference type="AlphaFoldDB" id="A0A023AYN7"/>
<organism evidence="1 2">
    <name type="scientific">Gregarina niphandrodes</name>
    <name type="common">Septate eugregarine</name>
    <dbReference type="NCBI Taxonomy" id="110365"/>
    <lineage>
        <taxon>Eukaryota</taxon>
        <taxon>Sar</taxon>
        <taxon>Alveolata</taxon>
        <taxon>Apicomplexa</taxon>
        <taxon>Conoidasida</taxon>
        <taxon>Gregarinasina</taxon>
        <taxon>Eugregarinorida</taxon>
        <taxon>Gregarinidae</taxon>
        <taxon>Gregarina</taxon>
    </lineage>
</organism>
<protein>
    <submittedName>
        <fullName evidence="1">Uncharacterized protein</fullName>
    </submittedName>
</protein>
<gene>
    <name evidence="1" type="ORF">GNI_174950</name>
</gene>